<dbReference type="PANTHER" id="PTHR47997:SF11">
    <property type="entry name" value="TRANSCRIPTION FACTOR LAF1"/>
    <property type="match status" value="1"/>
</dbReference>
<keyword evidence="2" id="KW-0677">Repeat</keyword>
<sequence length="205" mass="22251">MNYLRPGLKHCAFSAEEEETVVSLHSKLGNQWSRIAQHLPGRTDNEVKNYWNTYLRKKQFLRTGGAKRQDDAPPPRNGQGSVIVNHQAEPEEHGRKIMFVDCLDSAGASLMMAPAATPRAGGASDVGDLQPDLMMSRHHDQGPPVQVGGAVGSLRGSGLAGDGGGTCWDWEPDGMVDHMYMSVQGGGLWDLPSFSEFLESNYGEA</sequence>
<dbReference type="InterPro" id="IPR001005">
    <property type="entry name" value="SANT/Myb"/>
</dbReference>
<accession>A0AAQ3PV19</accession>
<evidence type="ECO:0000259" key="9">
    <source>
        <dbReference type="PROSITE" id="PS51294"/>
    </source>
</evidence>
<dbReference type="Pfam" id="PF00249">
    <property type="entry name" value="Myb_DNA-binding"/>
    <property type="match status" value="1"/>
</dbReference>
<evidence type="ECO:0000259" key="8">
    <source>
        <dbReference type="PROSITE" id="PS50090"/>
    </source>
</evidence>
<dbReference type="PANTHER" id="PTHR47997">
    <property type="entry name" value="MYB DOMAIN PROTEIN 55"/>
    <property type="match status" value="1"/>
</dbReference>
<keyword evidence="3" id="KW-0805">Transcription regulation</keyword>
<dbReference type="PROSITE" id="PS50090">
    <property type="entry name" value="MYB_LIKE"/>
    <property type="match status" value="1"/>
</dbReference>
<dbReference type="Proteomes" id="UP001341281">
    <property type="component" value="Chromosome 01"/>
</dbReference>
<evidence type="ECO:0000256" key="1">
    <source>
        <dbReference type="ARBA" id="ARBA00004123"/>
    </source>
</evidence>
<evidence type="ECO:0000256" key="4">
    <source>
        <dbReference type="ARBA" id="ARBA00023125"/>
    </source>
</evidence>
<dbReference type="SUPFAM" id="SSF46689">
    <property type="entry name" value="Homeodomain-like"/>
    <property type="match status" value="1"/>
</dbReference>
<feature type="region of interest" description="Disordered" evidence="7">
    <location>
        <begin position="62"/>
        <end position="82"/>
    </location>
</feature>
<evidence type="ECO:0000313" key="10">
    <source>
        <dbReference type="EMBL" id="WVZ53676.1"/>
    </source>
</evidence>
<dbReference type="EMBL" id="CP144745">
    <property type="protein sequence ID" value="WVZ53676.1"/>
    <property type="molecule type" value="Genomic_DNA"/>
</dbReference>
<evidence type="ECO:0000256" key="2">
    <source>
        <dbReference type="ARBA" id="ARBA00022737"/>
    </source>
</evidence>
<evidence type="ECO:0000313" key="11">
    <source>
        <dbReference type="Proteomes" id="UP001341281"/>
    </source>
</evidence>
<dbReference type="GO" id="GO:0005634">
    <property type="term" value="C:nucleus"/>
    <property type="evidence" value="ECO:0007669"/>
    <property type="project" value="UniProtKB-SubCell"/>
</dbReference>
<dbReference type="CDD" id="cd00167">
    <property type="entry name" value="SANT"/>
    <property type="match status" value="1"/>
</dbReference>
<keyword evidence="6" id="KW-0539">Nucleus</keyword>
<dbReference type="InterPro" id="IPR017930">
    <property type="entry name" value="Myb_dom"/>
</dbReference>
<gene>
    <name evidence="10" type="ORF">U9M48_004581</name>
</gene>
<organism evidence="10 11">
    <name type="scientific">Paspalum notatum var. saurae</name>
    <dbReference type="NCBI Taxonomy" id="547442"/>
    <lineage>
        <taxon>Eukaryota</taxon>
        <taxon>Viridiplantae</taxon>
        <taxon>Streptophyta</taxon>
        <taxon>Embryophyta</taxon>
        <taxon>Tracheophyta</taxon>
        <taxon>Spermatophyta</taxon>
        <taxon>Magnoliopsida</taxon>
        <taxon>Liliopsida</taxon>
        <taxon>Poales</taxon>
        <taxon>Poaceae</taxon>
        <taxon>PACMAD clade</taxon>
        <taxon>Panicoideae</taxon>
        <taxon>Andropogonodae</taxon>
        <taxon>Paspaleae</taxon>
        <taxon>Paspalinae</taxon>
        <taxon>Paspalum</taxon>
    </lineage>
</organism>
<dbReference type="Gene3D" id="1.10.10.60">
    <property type="entry name" value="Homeodomain-like"/>
    <property type="match status" value="1"/>
</dbReference>
<keyword evidence="5" id="KW-0804">Transcription</keyword>
<feature type="domain" description="Myb-like" evidence="8">
    <location>
        <begin position="5"/>
        <end position="55"/>
    </location>
</feature>
<evidence type="ECO:0000256" key="3">
    <source>
        <dbReference type="ARBA" id="ARBA00023015"/>
    </source>
</evidence>
<dbReference type="AlphaFoldDB" id="A0AAQ3PV19"/>
<dbReference type="InterPro" id="IPR051953">
    <property type="entry name" value="Plant_SW-associated_TFs"/>
</dbReference>
<dbReference type="GO" id="GO:0003677">
    <property type="term" value="F:DNA binding"/>
    <property type="evidence" value="ECO:0007669"/>
    <property type="project" value="UniProtKB-KW"/>
</dbReference>
<proteinExistence type="predicted"/>
<name>A0AAQ3PV19_PASNO</name>
<comment type="subcellular location">
    <subcellularLocation>
        <location evidence="1">Nucleus</location>
    </subcellularLocation>
</comment>
<evidence type="ECO:0000256" key="6">
    <source>
        <dbReference type="ARBA" id="ARBA00023242"/>
    </source>
</evidence>
<evidence type="ECO:0000256" key="7">
    <source>
        <dbReference type="SAM" id="MobiDB-lite"/>
    </source>
</evidence>
<reference evidence="10 11" key="1">
    <citation type="submission" date="2024-02" db="EMBL/GenBank/DDBJ databases">
        <title>High-quality chromosome-scale genome assembly of Pensacola bahiagrass (Paspalum notatum Flugge var. saurae).</title>
        <authorList>
            <person name="Vega J.M."/>
            <person name="Podio M."/>
            <person name="Orjuela J."/>
            <person name="Siena L.A."/>
            <person name="Pessino S.C."/>
            <person name="Combes M.C."/>
            <person name="Mariac C."/>
            <person name="Albertini E."/>
            <person name="Pupilli F."/>
            <person name="Ortiz J.P.A."/>
            <person name="Leblanc O."/>
        </authorList>
    </citation>
    <scope>NUCLEOTIDE SEQUENCE [LARGE SCALE GENOMIC DNA]</scope>
    <source>
        <strain evidence="10">R1</strain>
        <tissue evidence="10">Leaf</tissue>
    </source>
</reference>
<keyword evidence="4" id="KW-0238">DNA-binding</keyword>
<dbReference type="PROSITE" id="PS51294">
    <property type="entry name" value="HTH_MYB"/>
    <property type="match status" value="1"/>
</dbReference>
<dbReference type="SMART" id="SM00717">
    <property type="entry name" value="SANT"/>
    <property type="match status" value="1"/>
</dbReference>
<dbReference type="InterPro" id="IPR009057">
    <property type="entry name" value="Homeodomain-like_sf"/>
</dbReference>
<keyword evidence="11" id="KW-1185">Reference proteome</keyword>
<feature type="domain" description="HTH myb-type" evidence="9">
    <location>
        <begin position="5"/>
        <end position="59"/>
    </location>
</feature>
<evidence type="ECO:0000256" key="5">
    <source>
        <dbReference type="ARBA" id="ARBA00023163"/>
    </source>
</evidence>
<protein>
    <submittedName>
        <fullName evidence="10">Uncharacterized protein</fullName>
    </submittedName>
</protein>